<keyword evidence="2" id="KW-1185">Reference proteome</keyword>
<accession>A0ABT3FPI6</accession>
<evidence type="ECO:0000313" key="1">
    <source>
        <dbReference type="EMBL" id="MCW1885491.1"/>
    </source>
</evidence>
<name>A0ABT3FPI6_9BACT</name>
<dbReference type="CDD" id="cd21631">
    <property type="entry name" value="RHH_CopG_NikR-like"/>
    <property type="match status" value="1"/>
</dbReference>
<organism evidence="1 2">
    <name type="scientific">Luteolibacter flavescens</name>
    <dbReference type="NCBI Taxonomy" id="1859460"/>
    <lineage>
        <taxon>Bacteria</taxon>
        <taxon>Pseudomonadati</taxon>
        <taxon>Verrucomicrobiota</taxon>
        <taxon>Verrucomicrobiia</taxon>
        <taxon>Verrucomicrobiales</taxon>
        <taxon>Verrucomicrobiaceae</taxon>
        <taxon>Luteolibacter</taxon>
    </lineage>
</organism>
<dbReference type="EMBL" id="JAPDDS010000006">
    <property type="protein sequence ID" value="MCW1885491.1"/>
    <property type="molecule type" value="Genomic_DNA"/>
</dbReference>
<reference evidence="1 2" key="1">
    <citation type="submission" date="2022-10" db="EMBL/GenBank/DDBJ databases">
        <title>Luteolibacter flavescens strain MCCC 1K03193, whole genome shotgun sequencing project.</title>
        <authorList>
            <person name="Zhao G."/>
            <person name="Shen L."/>
        </authorList>
    </citation>
    <scope>NUCLEOTIDE SEQUENCE [LARGE SCALE GENOMIC DNA]</scope>
    <source>
        <strain evidence="1 2">MCCC 1K03193</strain>
    </source>
</reference>
<sequence length="293" mass="33288">MAREIKDVNLTVRLNPKMVERLEALEKESPLSRAEITRQALDAVLRAFEATGQIEFPVTVTSQLTDPHSSPYDQLPDDVVRRVVTEHHYRTERAERLDAEHRQLVQLVETKPGEFLKQLEDYWESPEFKVPEDDDERVLGIHHKGRFQPFLGQAACGYALAGGRAPLTHRDDWVHLLSSGGWGNIMRVYGKGMHPQIPSGALVALDPWHYLDFPEAGQVVVYNTPHGFGIGELYFRSSIEGEKATSKGVPIARHINSAFPREYLLQPGDIQYTLVKVLGYPEMIDLKRWSEAR</sequence>
<protein>
    <submittedName>
        <fullName evidence="1">Ribbon-helix-helix protein, CopG family</fullName>
    </submittedName>
</protein>
<comment type="caution">
    <text evidence="1">The sequence shown here is derived from an EMBL/GenBank/DDBJ whole genome shotgun (WGS) entry which is preliminary data.</text>
</comment>
<dbReference type="RefSeq" id="WP_264501448.1">
    <property type="nucleotide sequence ID" value="NZ_JAPDDS010000006.1"/>
</dbReference>
<proteinExistence type="predicted"/>
<dbReference type="Proteomes" id="UP001207930">
    <property type="component" value="Unassembled WGS sequence"/>
</dbReference>
<gene>
    <name evidence="1" type="ORF">OKA04_12195</name>
</gene>
<evidence type="ECO:0000313" key="2">
    <source>
        <dbReference type="Proteomes" id="UP001207930"/>
    </source>
</evidence>